<reference evidence="6 7" key="1">
    <citation type="journal article" date="2024" name="BMC Genomics">
        <title>Genome assembly of redclaw crayfish (Cherax quadricarinatus) provides insights into its immune adaptation and hypoxia tolerance.</title>
        <authorList>
            <person name="Liu Z."/>
            <person name="Zheng J."/>
            <person name="Li H."/>
            <person name="Fang K."/>
            <person name="Wang S."/>
            <person name="He J."/>
            <person name="Zhou D."/>
            <person name="Weng S."/>
            <person name="Chi M."/>
            <person name="Gu Z."/>
            <person name="He J."/>
            <person name="Li F."/>
            <person name="Wang M."/>
        </authorList>
    </citation>
    <scope>NUCLEOTIDE SEQUENCE [LARGE SCALE GENOMIC DNA]</scope>
    <source>
        <strain evidence="6">ZL_2023a</strain>
    </source>
</reference>
<comment type="subcellular location">
    <subcellularLocation>
        <location evidence="1">Secreted</location>
    </subcellularLocation>
</comment>
<dbReference type="SUPFAM" id="SSF53474">
    <property type="entry name" value="alpha/beta-Hydrolases"/>
    <property type="match status" value="1"/>
</dbReference>
<evidence type="ECO:0000259" key="5">
    <source>
        <dbReference type="Pfam" id="PF00151"/>
    </source>
</evidence>
<comment type="similarity">
    <text evidence="2 4">Belongs to the AB hydrolase superfamily. Lipase family.</text>
</comment>
<dbReference type="GO" id="GO:0016042">
    <property type="term" value="P:lipid catabolic process"/>
    <property type="evidence" value="ECO:0007669"/>
    <property type="project" value="TreeGrafter"/>
</dbReference>
<feature type="non-terminal residue" evidence="6">
    <location>
        <position position="1"/>
    </location>
</feature>
<dbReference type="GO" id="GO:0005615">
    <property type="term" value="C:extracellular space"/>
    <property type="evidence" value="ECO:0007669"/>
    <property type="project" value="TreeGrafter"/>
</dbReference>
<protein>
    <recommendedName>
        <fullName evidence="5">Lipase domain-containing protein</fullName>
    </recommendedName>
</protein>
<keyword evidence="7" id="KW-1185">Reference proteome</keyword>
<dbReference type="PANTHER" id="PTHR11610:SF173">
    <property type="entry name" value="LIPASE DOMAIN-CONTAINING PROTEIN-RELATED"/>
    <property type="match status" value="1"/>
</dbReference>
<keyword evidence="3" id="KW-0964">Secreted</keyword>
<dbReference type="GO" id="GO:0016298">
    <property type="term" value="F:lipase activity"/>
    <property type="evidence" value="ECO:0007669"/>
    <property type="project" value="InterPro"/>
</dbReference>
<evidence type="ECO:0000256" key="2">
    <source>
        <dbReference type="ARBA" id="ARBA00010701"/>
    </source>
</evidence>
<evidence type="ECO:0000256" key="4">
    <source>
        <dbReference type="RuleBase" id="RU004262"/>
    </source>
</evidence>
<evidence type="ECO:0000313" key="6">
    <source>
        <dbReference type="EMBL" id="KAK8720274.1"/>
    </source>
</evidence>
<dbReference type="AlphaFoldDB" id="A0AAW0VTR1"/>
<dbReference type="Pfam" id="PF00151">
    <property type="entry name" value="Lipase"/>
    <property type="match status" value="1"/>
</dbReference>
<organism evidence="6 7">
    <name type="scientific">Cherax quadricarinatus</name>
    <name type="common">Australian red claw crayfish</name>
    <dbReference type="NCBI Taxonomy" id="27406"/>
    <lineage>
        <taxon>Eukaryota</taxon>
        <taxon>Metazoa</taxon>
        <taxon>Ecdysozoa</taxon>
        <taxon>Arthropoda</taxon>
        <taxon>Crustacea</taxon>
        <taxon>Multicrustacea</taxon>
        <taxon>Malacostraca</taxon>
        <taxon>Eumalacostraca</taxon>
        <taxon>Eucarida</taxon>
        <taxon>Decapoda</taxon>
        <taxon>Pleocyemata</taxon>
        <taxon>Astacidea</taxon>
        <taxon>Parastacoidea</taxon>
        <taxon>Parastacidae</taxon>
        <taxon>Cherax</taxon>
    </lineage>
</organism>
<feature type="domain" description="Lipase" evidence="5">
    <location>
        <begin position="1"/>
        <end position="131"/>
    </location>
</feature>
<dbReference type="PANTHER" id="PTHR11610">
    <property type="entry name" value="LIPASE"/>
    <property type="match status" value="1"/>
</dbReference>
<dbReference type="InterPro" id="IPR029058">
    <property type="entry name" value="AB_hydrolase_fold"/>
</dbReference>
<evidence type="ECO:0000256" key="1">
    <source>
        <dbReference type="ARBA" id="ARBA00004613"/>
    </source>
</evidence>
<accession>A0AAW0VTR1</accession>
<sequence>GLDASYPWLPPKTKEEFLDAGDAALVVNLRTSFIGSHSPPGHIDFYANGGLSQPGCQKWYYPYTAQQVCNHFRAVALMIEAVKHARDRVFPACGCPDWNTFQDNTCDCHNVNNFGLYPNTSALGKFYFSTNSEPLYSRPL</sequence>
<proteinExistence type="inferred from homology"/>
<dbReference type="InterPro" id="IPR013818">
    <property type="entry name" value="Lipase"/>
</dbReference>
<comment type="caution">
    <text evidence="6">The sequence shown here is derived from an EMBL/GenBank/DDBJ whole genome shotgun (WGS) entry which is preliminary data.</text>
</comment>
<dbReference type="Proteomes" id="UP001445076">
    <property type="component" value="Unassembled WGS sequence"/>
</dbReference>
<dbReference type="InterPro" id="IPR000734">
    <property type="entry name" value="TAG_lipase"/>
</dbReference>
<evidence type="ECO:0000313" key="7">
    <source>
        <dbReference type="Proteomes" id="UP001445076"/>
    </source>
</evidence>
<evidence type="ECO:0000256" key="3">
    <source>
        <dbReference type="ARBA" id="ARBA00022525"/>
    </source>
</evidence>
<dbReference type="GO" id="GO:0017171">
    <property type="term" value="F:serine hydrolase activity"/>
    <property type="evidence" value="ECO:0007669"/>
    <property type="project" value="TreeGrafter"/>
</dbReference>
<gene>
    <name evidence="6" type="ORF">OTU49_013454</name>
</gene>
<name>A0AAW0VTR1_CHEQU</name>
<dbReference type="EMBL" id="JARKIK010000640">
    <property type="protein sequence ID" value="KAK8720274.1"/>
    <property type="molecule type" value="Genomic_DNA"/>
</dbReference>
<dbReference type="Gene3D" id="3.40.50.1820">
    <property type="entry name" value="alpha/beta hydrolase"/>
    <property type="match status" value="1"/>
</dbReference>